<sequence length="118" mass="13193">METGAQLRRQCEVAMCCRIILGLPSSLLIRPYTDRGRTTLKPDDFFQFVSQHLKNISQRGCALPYDLTAHFFRGLLSSSAQCEDPEEAVNSVLTAAYTHCPIVMTSAAVRPFHPRHSP</sequence>
<dbReference type="InterPro" id="IPR003516">
    <property type="entry name" value="FANCA"/>
</dbReference>
<proteinExistence type="predicted"/>
<evidence type="ECO:0000313" key="2">
    <source>
        <dbReference type="Proteomes" id="UP001162483"/>
    </source>
</evidence>
<dbReference type="PRINTS" id="PR00826">
    <property type="entry name" value="FANCONIAGENE"/>
</dbReference>
<dbReference type="EMBL" id="CATNWA010016884">
    <property type="protein sequence ID" value="CAI9596097.1"/>
    <property type="molecule type" value="Genomic_DNA"/>
</dbReference>
<protein>
    <submittedName>
        <fullName evidence="1">Uncharacterized protein</fullName>
    </submittedName>
</protein>
<reference evidence="1" key="1">
    <citation type="submission" date="2023-05" db="EMBL/GenBank/DDBJ databases">
        <authorList>
            <person name="Stuckert A."/>
        </authorList>
    </citation>
    <scope>NUCLEOTIDE SEQUENCE</scope>
</reference>
<gene>
    <name evidence="1" type="ORF">SPARVUS_LOCUS12014925</name>
</gene>
<comment type="caution">
    <text evidence="1">The sequence shown here is derived from an EMBL/GenBank/DDBJ whole genome shotgun (WGS) entry which is preliminary data.</text>
</comment>
<name>A0ABN9FGH4_9NEOB</name>
<dbReference type="PANTHER" id="PTHR12047:SF2">
    <property type="entry name" value="FANCONI ANEMIA GROUP A PROTEIN"/>
    <property type="match status" value="1"/>
</dbReference>
<dbReference type="Proteomes" id="UP001162483">
    <property type="component" value="Unassembled WGS sequence"/>
</dbReference>
<keyword evidence="2" id="KW-1185">Reference proteome</keyword>
<organism evidence="1 2">
    <name type="scientific">Staurois parvus</name>
    <dbReference type="NCBI Taxonomy" id="386267"/>
    <lineage>
        <taxon>Eukaryota</taxon>
        <taxon>Metazoa</taxon>
        <taxon>Chordata</taxon>
        <taxon>Craniata</taxon>
        <taxon>Vertebrata</taxon>
        <taxon>Euteleostomi</taxon>
        <taxon>Amphibia</taxon>
        <taxon>Batrachia</taxon>
        <taxon>Anura</taxon>
        <taxon>Neobatrachia</taxon>
        <taxon>Ranoidea</taxon>
        <taxon>Ranidae</taxon>
        <taxon>Staurois</taxon>
    </lineage>
</organism>
<accession>A0ABN9FGH4</accession>
<evidence type="ECO:0000313" key="1">
    <source>
        <dbReference type="EMBL" id="CAI9596097.1"/>
    </source>
</evidence>
<dbReference type="PANTHER" id="PTHR12047">
    <property type="entry name" value="FANCONI ANEMIA GROUP A PROTEIN"/>
    <property type="match status" value="1"/>
</dbReference>